<proteinExistence type="predicted"/>
<organism evidence="1 2">
    <name type="scientific">Debaryomyces hansenii (strain ATCC 36239 / CBS 767 / BCRC 21394 / JCM 1990 / NBRC 0083 / IGC 2968)</name>
    <name type="common">Yeast</name>
    <name type="synonym">Torulaspora hansenii</name>
    <dbReference type="NCBI Taxonomy" id="284592"/>
    <lineage>
        <taxon>Eukaryota</taxon>
        <taxon>Fungi</taxon>
        <taxon>Dikarya</taxon>
        <taxon>Ascomycota</taxon>
        <taxon>Saccharomycotina</taxon>
        <taxon>Pichiomycetes</taxon>
        <taxon>Debaryomycetaceae</taxon>
        <taxon>Debaryomyces</taxon>
    </lineage>
</organism>
<accession>Q6BNZ3</accession>
<evidence type="ECO:0000313" key="1">
    <source>
        <dbReference type="EMBL" id="CAG88337.2"/>
    </source>
</evidence>
<dbReference type="EMBL" id="CR382137">
    <property type="protein sequence ID" value="CAG88337.2"/>
    <property type="molecule type" value="Genomic_DNA"/>
</dbReference>
<protein>
    <submittedName>
        <fullName evidence="1">DEHA2E17820p</fullName>
    </submittedName>
</protein>
<keyword evidence="2" id="KW-1185">Reference proteome</keyword>
<sequence length="79" mass="8900">MRSMSRHQSHDSGCTIVLASSIKASWSRQVIARYIYHPNNIGEYDSGGGQWDDGESVNDWPVVHRPEPRLAGNYSRQLA</sequence>
<dbReference type="KEGG" id="dha:DEHA2E17820g"/>
<dbReference type="HOGENOM" id="CLU_2605980_0_0_1"/>
<dbReference type="RefSeq" id="XP_460077.2">
    <property type="nucleotide sequence ID" value="XM_460077.1"/>
</dbReference>
<gene>
    <name evidence="1" type="ordered locus">DEHA2E17820g</name>
</gene>
<dbReference type="GeneID" id="2902229"/>
<name>Q6BNZ3_DEBHA</name>
<evidence type="ECO:0000313" key="2">
    <source>
        <dbReference type="Proteomes" id="UP000000599"/>
    </source>
</evidence>
<reference evidence="1 2" key="1">
    <citation type="journal article" date="2004" name="Nature">
        <title>Genome evolution in yeasts.</title>
        <authorList>
            <consortium name="Genolevures"/>
            <person name="Dujon B."/>
            <person name="Sherman D."/>
            <person name="Fischer G."/>
            <person name="Durrens P."/>
            <person name="Casaregola S."/>
            <person name="Lafontaine I."/>
            <person name="de Montigny J."/>
            <person name="Marck C."/>
            <person name="Neuveglise C."/>
            <person name="Talla E."/>
            <person name="Goffard N."/>
            <person name="Frangeul L."/>
            <person name="Aigle M."/>
            <person name="Anthouard V."/>
            <person name="Babour A."/>
            <person name="Barbe V."/>
            <person name="Barnay S."/>
            <person name="Blanchin S."/>
            <person name="Beckerich J.M."/>
            <person name="Beyne E."/>
            <person name="Bleykasten C."/>
            <person name="Boisrame A."/>
            <person name="Boyer J."/>
            <person name="Cattolico L."/>
            <person name="Confanioleri F."/>
            <person name="de Daruvar A."/>
            <person name="Despons L."/>
            <person name="Fabre E."/>
            <person name="Fairhead C."/>
            <person name="Ferry-Dumazet H."/>
            <person name="Groppi A."/>
            <person name="Hantraye F."/>
            <person name="Hennequin C."/>
            <person name="Jauniaux N."/>
            <person name="Joyet P."/>
            <person name="Kachouri R."/>
            <person name="Kerrest A."/>
            <person name="Koszul R."/>
            <person name="Lemaire M."/>
            <person name="Lesur I."/>
            <person name="Ma L."/>
            <person name="Muller H."/>
            <person name="Nicaud J.M."/>
            <person name="Nikolski M."/>
            <person name="Oztas S."/>
            <person name="Ozier-Kalogeropoulos O."/>
            <person name="Pellenz S."/>
            <person name="Potier S."/>
            <person name="Richard G.F."/>
            <person name="Straub M.L."/>
            <person name="Suleau A."/>
            <person name="Swennene D."/>
            <person name="Tekaia F."/>
            <person name="Wesolowski-Louvel M."/>
            <person name="Westhof E."/>
            <person name="Wirth B."/>
            <person name="Zeniou-Meyer M."/>
            <person name="Zivanovic I."/>
            <person name="Bolotin-Fukuhara M."/>
            <person name="Thierry A."/>
            <person name="Bouchier C."/>
            <person name="Caudron B."/>
            <person name="Scarpelli C."/>
            <person name="Gaillardin C."/>
            <person name="Weissenbach J."/>
            <person name="Wincker P."/>
            <person name="Souciet J.L."/>
        </authorList>
    </citation>
    <scope>NUCLEOTIDE SEQUENCE [LARGE SCALE GENOMIC DNA]</scope>
    <source>
        <strain evidence="2">ATCC 36239 / CBS 767 / BCRC 21394 / JCM 1990 / NBRC 0083 / IGC 2968</strain>
    </source>
</reference>
<dbReference type="VEuPathDB" id="FungiDB:DEHA2E17820g"/>
<dbReference type="AlphaFoldDB" id="Q6BNZ3"/>
<dbReference type="Proteomes" id="UP000000599">
    <property type="component" value="Chromosome E"/>
</dbReference>
<dbReference type="InParanoid" id="Q6BNZ3"/>